<proteinExistence type="predicted"/>
<accession>A0A0F8WXZ3</accession>
<comment type="caution">
    <text evidence="1">The sequence shown here is derived from an EMBL/GenBank/DDBJ whole genome shotgun (WGS) entry which is preliminary data.</text>
</comment>
<reference evidence="1" key="1">
    <citation type="journal article" date="2015" name="Nature">
        <title>Complex archaea that bridge the gap between prokaryotes and eukaryotes.</title>
        <authorList>
            <person name="Spang A."/>
            <person name="Saw J.H."/>
            <person name="Jorgensen S.L."/>
            <person name="Zaremba-Niedzwiedzka K."/>
            <person name="Martijn J."/>
            <person name="Lind A.E."/>
            <person name="van Eijk R."/>
            <person name="Schleper C."/>
            <person name="Guy L."/>
            <person name="Ettema T.J."/>
        </authorList>
    </citation>
    <scope>NUCLEOTIDE SEQUENCE</scope>
</reference>
<name>A0A0F8WXZ3_9ZZZZ</name>
<feature type="non-terminal residue" evidence="1">
    <location>
        <position position="363"/>
    </location>
</feature>
<evidence type="ECO:0000313" key="1">
    <source>
        <dbReference type="EMBL" id="KKK61727.1"/>
    </source>
</evidence>
<dbReference type="AlphaFoldDB" id="A0A0F8WXZ3"/>
<gene>
    <name evidence="1" type="ORF">LCGC14_3011440</name>
</gene>
<dbReference type="EMBL" id="LAZR01062341">
    <property type="protein sequence ID" value="KKK61727.1"/>
    <property type="molecule type" value="Genomic_DNA"/>
</dbReference>
<sequence length="363" mass="40634">ETRKTTGLSKEEMDGLIAKLLYEGSASESPIASLKKSGLGAKDIRILMKRGDFSPEIRDLMGEYKETRVNFAKSATYLGNLIANHQFLESVRELGMGTFLNDVPIVNDYGELKTRIAADESNTMNPLNGLYTTPEIKEAFERASGKGSNKPAWLRWAMTTNAVVKLNKTVGSLGTHVRNFVAGPGFALMQGHWRVGKLYNSYKGLATNITKKNDAEWRAYTLRLIELRVIGQGVRAGELRAHIRDNANMSEVEFDDSITSRRAKKTKKLTTKVVRGGLDIVQGAYLAEDDFWKIYGYENELADHRKALPELSVSEVEEIAADKLTNTYPTWFRVPEGVRIMRHLPIGPFVSFPAEIVRTAYHT</sequence>
<protein>
    <submittedName>
        <fullName evidence="1">Uncharacterized protein</fullName>
    </submittedName>
</protein>
<feature type="non-terminal residue" evidence="1">
    <location>
        <position position="1"/>
    </location>
</feature>
<organism evidence="1">
    <name type="scientific">marine sediment metagenome</name>
    <dbReference type="NCBI Taxonomy" id="412755"/>
    <lineage>
        <taxon>unclassified sequences</taxon>
        <taxon>metagenomes</taxon>
        <taxon>ecological metagenomes</taxon>
    </lineage>
</organism>